<dbReference type="RefSeq" id="WP_116223701.1">
    <property type="nucleotide sequence ID" value="NZ_AP018437.1"/>
</dbReference>
<dbReference type="SMART" id="SM00320">
    <property type="entry name" value="WD40"/>
    <property type="match status" value="4"/>
</dbReference>
<evidence type="ECO:0000313" key="6">
    <source>
        <dbReference type="Proteomes" id="UP000256388"/>
    </source>
</evidence>
<dbReference type="Gene3D" id="2.130.10.10">
    <property type="entry name" value="YVTN repeat-like/Quinoprotein amine dehydrogenase"/>
    <property type="match status" value="4"/>
</dbReference>
<dbReference type="SUPFAM" id="SSF50978">
    <property type="entry name" value="WD40 repeat-like"/>
    <property type="match status" value="1"/>
</dbReference>
<dbReference type="Pfam" id="PF00400">
    <property type="entry name" value="WD40"/>
    <property type="match status" value="1"/>
</dbReference>
<keyword evidence="2" id="KW-0677">Repeat</keyword>
<dbReference type="PANTHER" id="PTHR19848:SF8">
    <property type="entry name" value="F-BOX AND WD REPEAT DOMAIN CONTAINING 7"/>
    <property type="match status" value="1"/>
</dbReference>
<dbReference type="InterPro" id="IPR036322">
    <property type="entry name" value="WD40_repeat_dom_sf"/>
</dbReference>
<comment type="caution">
    <text evidence="5">The sequence shown here is derived from an EMBL/GenBank/DDBJ whole genome shotgun (WGS) entry which is preliminary data.</text>
</comment>
<keyword evidence="6" id="KW-1185">Reference proteome</keyword>
<dbReference type="SUPFAM" id="SSF50998">
    <property type="entry name" value="Quinoprotein alcohol dehydrogenase-like"/>
    <property type="match status" value="1"/>
</dbReference>
<accession>A0A347ZUA9</accession>
<evidence type="ECO:0000259" key="4">
    <source>
        <dbReference type="Pfam" id="PF12894"/>
    </source>
</evidence>
<protein>
    <submittedName>
        <fullName evidence="5">WD40 repeat protein</fullName>
    </submittedName>
</protein>
<name>A0A347ZUA9_9CHLR</name>
<reference evidence="5 6" key="1">
    <citation type="submission" date="2018-08" db="EMBL/GenBank/DDBJ databases">
        <title>Genomic Encyclopedia of Type Strains, Phase IV (KMG-IV): sequencing the most valuable type-strain genomes for metagenomic binning, comparative biology and taxonomic classification.</title>
        <authorList>
            <person name="Goeker M."/>
        </authorList>
    </citation>
    <scope>NUCLEOTIDE SEQUENCE [LARGE SCALE GENOMIC DNA]</scope>
    <source>
        <strain evidence="5 6">DSM 23923</strain>
    </source>
</reference>
<keyword evidence="1 3" id="KW-0853">WD repeat</keyword>
<feature type="repeat" description="WD" evidence="3">
    <location>
        <begin position="375"/>
        <end position="416"/>
    </location>
</feature>
<dbReference type="PROSITE" id="PS50082">
    <property type="entry name" value="WD_REPEATS_2"/>
    <property type="match status" value="1"/>
</dbReference>
<evidence type="ECO:0000256" key="2">
    <source>
        <dbReference type="ARBA" id="ARBA00022737"/>
    </source>
</evidence>
<evidence type="ECO:0000313" key="5">
    <source>
        <dbReference type="EMBL" id="REG10525.1"/>
    </source>
</evidence>
<dbReference type="Pfam" id="PF12894">
    <property type="entry name" value="ANAPC4_WD40"/>
    <property type="match status" value="1"/>
</dbReference>
<dbReference type="InterPro" id="IPR011047">
    <property type="entry name" value="Quinoprotein_ADH-like_sf"/>
</dbReference>
<dbReference type="InterPro" id="IPR001680">
    <property type="entry name" value="WD40_rpt"/>
</dbReference>
<dbReference type="InterPro" id="IPR024977">
    <property type="entry name" value="Apc4-like_WD40_dom"/>
</dbReference>
<organism evidence="5 6">
    <name type="scientific">Pelolinea submarina</name>
    <dbReference type="NCBI Taxonomy" id="913107"/>
    <lineage>
        <taxon>Bacteria</taxon>
        <taxon>Bacillati</taxon>
        <taxon>Chloroflexota</taxon>
        <taxon>Anaerolineae</taxon>
        <taxon>Anaerolineales</taxon>
        <taxon>Anaerolineaceae</taxon>
        <taxon>Pelolinea</taxon>
    </lineage>
</organism>
<dbReference type="InterPro" id="IPR015943">
    <property type="entry name" value="WD40/YVTN_repeat-like_dom_sf"/>
</dbReference>
<dbReference type="PANTHER" id="PTHR19848">
    <property type="entry name" value="WD40 REPEAT PROTEIN"/>
    <property type="match status" value="1"/>
</dbReference>
<sequence length="754" mass="86710">MNEKNNQLIENPTSNNALVSLHSFEAETRLACLPEHKLKPIIGYRTDSYHPIDENYKLIVSPNDEIIAEQCGKAIYLMRRNTLKVFQVISLEGIRTSFVFTPDSKKLIVADSKGKVSIWEIESGVCQNVIDTKRESVKKIHISKDGRTLLLDARTLVELYKINTGECIGSYESKADLLGFGPDDQTFVRTDSHSIEVIDIHDGKLLRTYDFSYIAEAVLSPGNNQILVVDAIGKKKILDLKTGHSWEIQIISRFSSGSMAIHSSGRYIILCSQQHENYLELWDLENDSKIDIPGKWENVQICQNERTFFAKEANMGKFSFWNIKNGEKLFEINPDGNLNVVEPEISNGHGLLITSGYKEGATLWNLKTGHDKHHFTEYSRQVFNAYFSQNGKFLLTDNLPDRINLWETETGECLRRWKKFPYQLRLAFAPDNHLLAYIVGGKIIIENVFYEDEELRLPVGNDQEKMIKFSDDNHFLYHFSINPPENCFTYTIYQARTGELIEKYRHESDINNDTKYDIDFARAHLYTIDGGRIIQTDLITGKIIQTFRGPVEDFDRFLITSMAFDPNGKWLAGAYQKSHVAFWEMAGDGKPQLIVDTTTMNPNGIQNLCFMKEEVLMICSVDGVINFWDIARKSLLAKLYCVKEGYLWTTPPDEFAPNGWLHTNRTDLISLTSAAEDGKVIEYISEEDPRCKDYLQIYNDQEMVMTRLNDYERYQELLKNRIQMKDQTEHKLLEKSRNDAQNLLLSAGKMQKSI</sequence>
<dbReference type="OrthoDB" id="135360at2"/>
<dbReference type="AlphaFoldDB" id="A0A347ZUA9"/>
<proteinExistence type="predicted"/>
<evidence type="ECO:0000256" key="1">
    <source>
        <dbReference type="ARBA" id="ARBA00022574"/>
    </source>
</evidence>
<gene>
    <name evidence="5" type="ORF">DFR64_0384</name>
</gene>
<dbReference type="EMBL" id="QUMS01000001">
    <property type="protein sequence ID" value="REG10525.1"/>
    <property type="molecule type" value="Genomic_DNA"/>
</dbReference>
<dbReference type="Proteomes" id="UP000256388">
    <property type="component" value="Unassembled WGS sequence"/>
</dbReference>
<feature type="domain" description="Anaphase-promoting complex subunit 4-like WD40" evidence="4">
    <location>
        <begin position="62"/>
        <end position="142"/>
    </location>
</feature>
<evidence type="ECO:0000256" key="3">
    <source>
        <dbReference type="PROSITE-ProRule" id="PRU00221"/>
    </source>
</evidence>